<dbReference type="CDD" id="cd14014">
    <property type="entry name" value="STKc_PknB_like"/>
    <property type="match status" value="1"/>
</dbReference>
<dbReference type="PROSITE" id="PS00107">
    <property type="entry name" value="PROTEIN_KINASE_ATP"/>
    <property type="match status" value="1"/>
</dbReference>
<proteinExistence type="predicted"/>
<accession>A0A956NGF4</accession>
<dbReference type="SMART" id="SM00220">
    <property type="entry name" value="S_TKc"/>
    <property type="match status" value="1"/>
</dbReference>
<evidence type="ECO:0000256" key="5">
    <source>
        <dbReference type="PROSITE-ProRule" id="PRU00339"/>
    </source>
</evidence>
<dbReference type="SUPFAM" id="SSF48452">
    <property type="entry name" value="TPR-like"/>
    <property type="match status" value="2"/>
</dbReference>
<feature type="repeat" description="TPR" evidence="5">
    <location>
        <begin position="492"/>
        <end position="525"/>
    </location>
</feature>
<dbReference type="Pfam" id="PF00069">
    <property type="entry name" value="Pkinase"/>
    <property type="match status" value="1"/>
</dbReference>
<evidence type="ECO:0000259" key="7">
    <source>
        <dbReference type="PROSITE" id="PS50011"/>
    </source>
</evidence>
<dbReference type="InterPro" id="IPR019734">
    <property type="entry name" value="TPR_rpt"/>
</dbReference>
<reference evidence="8" key="1">
    <citation type="submission" date="2020-04" db="EMBL/GenBank/DDBJ databases">
        <authorList>
            <person name="Zhang T."/>
        </authorList>
    </citation>
    <scope>NUCLEOTIDE SEQUENCE</scope>
    <source>
        <strain evidence="8">HKST-UBA02</strain>
    </source>
</reference>
<evidence type="ECO:0000256" key="2">
    <source>
        <dbReference type="ARBA" id="ARBA00022741"/>
    </source>
</evidence>
<dbReference type="SMART" id="SM00028">
    <property type="entry name" value="TPR"/>
    <property type="match status" value="5"/>
</dbReference>
<dbReference type="Gene3D" id="3.30.200.20">
    <property type="entry name" value="Phosphorylase Kinase, domain 1"/>
    <property type="match status" value="1"/>
</dbReference>
<dbReference type="SUPFAM" id="SSF56112">
    <property type="entry name" value="Protein kinase-like (PK-like)"/>
    <property type="match status" value="1"/>
</dbReference>
<dbReference type="PROSITE" id="PS50011">
    <property type="entry name" value="PROTEIN_KINASE_DOM"/>
    <property type="match status" value="1"/>
</dbReference>
<sequence>MSEHPERDIDDLLEEAARLAPTARERFLQGSCGDDEALLAELHSLLEVLDESKGFLETGESPASVQVVGPYTLGRVLGAGGMGTVYLGERSDGEFERKVAVKLIQSGLPTPDILRRFHREKRVLARLDHPNIARLLDGGATPDGRPYLIMEYVEGEPIDRYCDARRLPIRDRVSLVRSVGFAVDHAHQQRVVHRDIKPANVLVDRNGAPKLLDFGIAKVMASTDPVDETHTGFQRLTPRYASPEQVLHLDVTPASDVYSLGVLLYELITGGGPYEAEGPAIELSEAVVRMAPVRPSARAVRASAHVLVARRETSSASLAGAIRGDLEHIVLQCLAKEPEDRYPTAADFARDLSRWLDSEEVQARPETLRSRAKRLLRRHPLTSYFREGRARRESKGQKQLAETIAGLLEDVLSSVDPTLAQGRDVQLLRSVLDVTAKRVSLEIDADTLIAARLHTTIGTTYQAIGAYDVAEMHLRNGLEARRRAGAGPLELAQSHVHLGATLRELSRYPEAVDHFRRALAILEQLSPPDRLQEALTRDHLGRALEILGHDEEAEGELRAAVEIGTEALGRENLDVIRFVCSLARFLTTRDRPEEARTLAEENVACARVAGDEPSLGLALVTHGFYLNWVRSFEEAEPVYREGLALREKIYGENHPFVANTQVDLATVLESLSAFDEAESLYLRALETNRTCSGPRSLDVGTKLNNVGGLMRKVGRLEEAQVYLEEALSIYREQLGDSHLWGVIVRTNLGATLLARGEFQRAEEELSEAESRIDGRWDEDYYRVGLLRSLRGAALAGLERNEEAAQLLKGAAESLTRTLGENDDRAVAATRRWQEFEAGGQLG</sequence>
<dbReference type="Gene3D" id="1.25.40.10">
    <property type="entry name" value="Tetratricopeptide repeat domain"/>
    <property type="match status" value="2"/>
</dbReference>
<keyword evidence="5" id="KW-0802">TPR repeat</keyword>
<dbReference type="InterPro" id="IPR000719">
    <property type="entry name" value="Prot_kinase_dom"/>
</dbReference>
<keyword evidence="3 8" id="KW-0418">Kinase</keyword>
<keyword evidence="2 6" id="KW-0547">Nucleotide-binding</keyword>
<dbReference type="GO" id="GO:0004674">
    <property type="term" value="F:protein serine/threonine kinase activity"/>
    <property type="evidence" value="ECO:0007669"/>
    <property type="project" value="UniProtKB-KW"/>
</dbReference>
<dbReference type="Gene3D" id="1.10.510.10">
    <property type="entry name" value="Transferase(Phosphotransferase) domain 1"/>
    <property type="match status" value="1"/>
</dbReference>
<keyword evidence="8" id="KW-0723">Serine/threonine-protein kinase</keyword>
<comment type="caution">
    <text evidence="8">The sequence shown here is derived from an EMBL/GenBank/DDBJ whole genome shotgun (WGS) entry which is preliminary data.</text>
</comment>
<evidence type="ECO:0000313" key="8">
    <source>
        <dbReference type="EMBL" id="MCA9758484.1"/>
    </source>
</evidence>
<organism evidence="8 9">
    <name type="scientific">Eiseniibacteriota bacterium</name>
    <dbReference type="NCBI Taxonomy" id="2212470"/>
    <lineage>
        <taxon>Bacteria</taxon>
        <taxon>Candidatus Eiseniibacteriota</taxon>
    </lineage>
</organism>
<dbReference type="InterPro" id="IPR008271">
    <property type="entry name" value="Ser/Thr_kinase_AS"/>
</dbReference>
<evidence type="ECO:0000256" key="6">
    <source>
        <dbReference type="PROSITE-ProRule" id="PRU10141"/>
    </source>
</evidence>
<dbReference type="Pfam" id="PF13424">
    <property type="entry name" value="TPR_12"/>
    <property type="match status" value="3"/>
</dbReference>
<evidence type="ECO:0000313" key="9">
    <source>
        <dbReference type="Proteomes" id="UP000739538"/>
    </source>
</evidence>
<dbReference type="PROSITE" id="PS50005">
    <property type="entry name" value="TPR"/>
    <property type="match status" value="1"/>
</dbReference>
<dbReference type="EMBL" id="JAGQHS010000178">
    <property type="protein sequence ID" value="MCA9758484.1"/>
    <property type="molecule type" value="Genomic_DNA"/>
</dbReference>
<evidence type="ECO:0000256" key="4">
    <source>
        <dbReference type="ARBA" id="ARBA00022840"/>
    </source>
</evidence>
<dbReference type="PANTHER" id="PTHR43289">
    <property type="entry name" value="MITOGEN-ACTIVATED PROTEIN KINASE KINASE KINASE 20-RELATED"/>
    <property type="match status" value="1"/>
</dbReference>
<gene>
    <name evidence="8" type="ORF">KDA27_21990</name>
</gene>
<name>A0A956NGF4_UNCEI</name>
<evidence type="ECO:0000256" key="3">
    <source>
        <dbReference type="ARBA" id="ARBA00022777"/>
    </source>
</evidence>
<dbReference type="AlphaFoldDB" id="A0A956NGF4"/>
<feature type="binding site" evidence="6">
    <location>
        <position position="102"/>
    </location>
    <ligand>
        <name>ATP</name>
        <dbReference type="ChEBI" id="CHEBI:30616"/>
    </ligand>
</feature>
<evidence type="ECO:0000256" key="1">
    <source>
        <dbReference type="ARBA" id="ARBA00022679"/>
    </source>
</evidence>
<feature type="domain" description="Protein kinase" evidence="7">
    <location>
        <begin position="71"/>
        <end position="356"/>
    </location>
</feature>
<protein>
    <submittedName>
        <fullName evidence="8">Serine/threonine protein kinase</fullName>
    </submittedName>
</protein>
<dbReference type="InterPro" id="IPR011990">
    <property type="entry name" value="TPR-like_helical_dom_sf"/>
</dbReference>
<dbReference type="PANTHER" id="PTHR43289:SF34">
    <property type="entry name" value="SERINE_THREONINE-PROTEIN KINASE YBDM-RELATED"/>
    <property type="match status" value="1"/>
</dbReference>
<keyword evidence="1" id="KW-0808">Transferase</keyword>
<dbReference type="InterPro" id="IPR011009">
    <property type="entry name" value="Kinase-like_dom_sf"/>
</dbReference>
<dbReference type="GO" id="GO:0005524">
    <property type="term" value="F:ATP binding"/>
    <property type="evidence" value="ECO:0007669"/>
    <property type="project" value="UniProtKB-UniRule"/>
</dbReference>
<dbReference type="Proteomes" id="UP000739538">
    <property type="component" value="Unassembled WGS sequence"/>
</dbReference>
<dbReference type="InterPro" id="IPR017441">
    <property type="entry name" value="Protein_kinase_ATP_BS"/>
</dbReference>
<dbReference type="PROSITE" id="PS00108">
    <property type="entry name" value="PROTEIN_KINASE_ST"/>
    <property type="match status" value="1"/>
</dbReference>
<reference evidence="8" key="2">
    <citation type="journal article" date="2021" name="Microbiome">
        <title>Successional dynamics and alternative stable states in a saline activated sludge microbial community over 9 years.</title>
        <authorList>
            <person name="Wang Y."/>
            <person name="Ye J."/>
            <person name="Ju F."/>
            <person name="Liu L."/>
            <person name="Boyd J.A."/>
            <person name="Deng Y."/>
            <person name="Parks D.H."/>
            <person name="Jiang X."/>
            <person name="Yin X."/>
            <person name="Woodcroft B.J."/>
            <person name="Tyson G.W."/>
            <person name="Hugenholtz P."/>
            <person name="Polz M.F."/>
            <person name="Zhang T."/>
        </authorList>
    </citation>
    <scope>NUCLEOTIDE SEQUENCE</scope>
    <source>
        <strain evidence="8">HKST-UBA02</strain>
    </source>
</reference>
<keyword evidence="4 6" id="KW-0067">ATP-binding</keyword>